<dbReference type="GO" id="GO:0003007">
    <property type="term" value="P:heart morphogenesis"/>
    <property type="evidence" value="ECO:0007669"/>
    <property type="project" value="UniProtKB-ARBA"/>
</dbReference>
<reference evidence="3" key="1">
    <citation type="journal article" date="2023" name="Front. Mar. Sci.">
        <title>A new Merluccius polli reference genome to investigate the effects of global change in West African waters.</title>
        <authorList>
            <person name="Mateo J.L."/>
            <person name="Blanco-Fernandez C."/>
            <person name="Garcia-Vazquez E."/>
            <person name="Machado-Schiaffino G."/>
        </authorList>
    </citation>
    <scope>NUCLEOTIDE SEQUENCE</scope>
    <source>
        <strain evidence="3">C29</strain>
        <tissue evidence="3">Fin</tissue>
    </source>
</reference>
<protein>
    <submittedName>
        <fullName evidence="3">Titin</fullName>
    </submittedName>
</protein>
<dbReference type="PROSITE" id="PS50835">
    <property type="entry name" value="IG_LIKE"/>
    <property type="match status" value="1"/>
</dbReference>
<dbReference type="AlphaFoldDB" id="A0AA47P026"/>
<feature type="domain" description="Ig-like" evidence="2">
    <location>
        <begin position="13"/>
        <end position="103"/>
    </location>
</feature>
<dbReference type="GO" id="GO:0055013">
    <property type="term" value="P:cardiac muscle cell development"/>
    <property type="evidence" value="ECO:0007669"/>
    <property type="project" value="UniProtKB-ARBA"/>
</dbReference>
<accession>A0AA47P026</accession>
<dbReference type="Proteomes" id="UP001174136">
    <property type="component" value="Unassembled WGS sequence"/>
</dbReference>
<sequence length="162" mass="18240">MTTMRVDKAFKEPVCFIKKLEDTSVIVGQPLKLVCTYTGSQRVHVTWKKDDKLIWASYQYNVLTTNSTCSLEVLYSDRPEASGKYSCEISNEAGRDVCHAHVTLGKGTSNNLPTAFHSSANLPKNYPHFLRWCMIILISLLTENNSNSLFNTGNMKQSLLQT</sequence>
<dbReference type="EMBL" id="JAOPHQ010003412">
    <property type="protein sequence ID" value="KAK0143510.1"/>
    <property type="molecule type" value="Genomic_DNA"/>
</dbReference>
<dbReference type="CDD" id="cd00096">
    <property type="entry name" value="Ig"/>
    <property type="match status" value="1"/>
</dbReference>
<dbReference type="SUPFAM" id="SSF48726">
    <property type="entry name" value="Immunoglobulin"/>
    <property type="match status" value="1"/>
</dbReference>
<proteinExistence type="predicted"/>
<evidence type="ECO:0000313" key="3">
    <source>
        <dbReference type="EMBL" id="KAK0143510.1"/>
    </source>
</evidence>
<dbReference type="Gene3D" id="2.60.40.10">
    <property type="entry name" value="Immunoglobulins"/>
    <property type="match status" value="1"/>
</dbReference>
<evidence type="ECO:0000259" key="2">
    <source>
        <dbReference type="PROSITE" id="PS50835"/>
    </source>
</evidence>
<keyword evidence="1" id="KW-0393">Immunoglobulin domain</keyword>
<dbReference type="FunFam" id="2.60.40.10:FF:000107">
    <property type="entry name" value="Myosin, light chain kinase a"/>
    <property type="match status" value="1"/>
</dbReference>
<evidence type="ECO:0000313" key="4">
    <source>
        <dbReference type="Proteomes" id="UP001174136"/>
    </source>
</evidence>
<dbReference type="InterPro" id="IPR013783">
    <property type="entry name" value="Ig-like_fold"/>
</dbReference>
<dbReference type="Pfam" id="PF07679">
    <property type="entry name" value="I-set"/>
    <property type="match status" value="1"/>
</dbReference>
<organism evidence="3 4">
    <name type="scientific">Merluccius polli</name>
    <name type="common">Benguela hake</name>
    <name type="synonym">Merluccius cadenati</name>
    <dbReference type="NCBI Taxonomy" id="89951"/>
    <lineage>
        <taxon>Eukaryota</taxon>
        <taxon>Metazoa</taxon>
        <taxon>Chordata</taxon>
        <taxon>Craniata</taxon>
        <taxon>Vertebrata</taxon>
        <taxon>Euteleostomi</taxon>
        <taxon>Actinopterygii</taxon>
        <taxon>Neopterygii</taxon>
        <taxon>Teleostei</taxon>
        <taxon>Neoteleostei</taxon>
        <taxon>Acanthomorphata</taxon>
        <taxon>Zeiogadaria</taxon>
        <taxon>Gadariae</taxon>
        <taxon>Gadiformes</taxon>
        <taxon>Gadoidei</taxon>
        <taxon>Merlucciidae</taxon>
        <taxon>Merluccius</taxon>
    </lineage>
</organism>
<name>A0AA47P026_MERPO</name>
<comment type="caution">
    <text evidence="3">The sequence shown here is derived from an EMBL/GenBank/DDBJ whole genome shotgun (WGS) entry which is preliminary data.</text>
</comment>
<dbReference type="InterPro" id="IPR013098">
    <property type="entry name" value="Ig_I-set"/>
</dbReference>
<dbReference type="InterPro" id="IPR036179">
    <property type="entry name" value="Ig-like_dom_sf"/>
</dbReference>
<evidence type="ECO:0000256" key="1">
    <source>
        <dbReference type="ARBA" id="ARBA00023319"/>
    </source>
</evidence>
<keyword evidence="4" id="KW-1185">Reference proteome</keyword>
<dbReference type="PANTHER" id="PTHR47633">
    <property type="entry name" value="IMMUNOGLOBULIN"/>
    <property type="match status" value="1"/>
</dbReference>
<dbReference type="InterPro" id="IPR007110">
    <property type="entry name" value="Ig-like_dom"/>
</dbReference>
<gene>
    <name evidence="3" type="primary">Ttn_9</name>
    <name evidence="3" type="ORF">N1851_018346</name>
</gene>